<gene>
    <name evidence="2" type="ORF">KSP40_PGU015329</name>
</gene>
<evidence type="ECO:0000313" key="3">
    <source>
        <dbReference type="Proteomes" id="UP001412067"/>
    </source>
</evidence>
<proteinExistence type="predicted"/>
<feature type="compositionally biased region" description="Basic and acidic residues" evidence="1">
    <location>
        <begin position="59"/>
        <end position="68"/>
    </location>
</feature>
<evidence type="ECO:0000313" key="2">
    <source>
        <dbReference type="EMBL" id="KAK8965021.1"/>
    </source>
</evidence>
<protein>
    <submittedName>
        <fullName evidence="2">Uncharacterized protein</fullName>
    </submittedName>
</protein>
<organism evidence="2 3">
    <name type="scientific">Platanthera guangdongensis</name>
    <dbReference type="NCBI Taxonomy" id="2320717"/>
    <lineage>
        <taxon>Eukaryota</taxon>
        <taxon>Viridiplantae</taxon>
        <taxon>Streptophyta</taxon>
        <taxon>Embryophyta</taxon>
        <taxon>Tracheophyta</taxon>
        <taxon>Spermatophyta</taxon>
        <taxon>Magnoliopsida</taxon>
        <taxon>Liliopsida</taxon>
        <taxon>Asparagales</taxon>
        <taxon>Orchidaceae</taxon>
        <taxon>Orchidoideae</taxon>
        <taxon>Orchideae</taxon>
        <taxon>Orchidinae</taxon>
        <taxon>Platanthera</taxon>
    </lineage>
</organism>
<name>A0ABR2MM13_9ASPA</name>
<dbReference type="EMBL" id="JBBWWR010000006">
    <property type="protein sequence ID" value="KAK8965021.1"/>
    <property type="molecule type" value="Genomic_DNA"/>
</dbReference>
<evidence type="ECO:0000256" key="1">
    <source>
        <dbReference type="SAM" id="MobiDB-lite"/>
    </source>
</evidence>
<feature type="region of interest" description="Disordered" evidence="1">
    <location>
        <begin position="1"/>
        <end position="68"/>
    </location>
</feature>
<comment type="caution">
    <text evidence="2">The sequence shown here is derived from an EMBL/GenBank/DDBJ whole genome shotgun (WGS) entry which is preliminary data.</text>
</comment>
<accession>A0ABR2MM13</accession>
<sequence>MDHASSVYKSQLAEPLPSKASHPSTKPHAQLLFLLDRASPTATPLDSGDVLKGAQPENGLDRPQKPTS</sequence>
<reference evidence="2 3" key="1">
    <citation type="journal article" date="2022" name="Nat. Plants">
        <title>Genomes of leafy and leafless Platanthera orchids illuminate the evolution of mycoheterotrophy.</title>
        <authorList>
            <person name="Li M.H."/>
            <person name="Liu K.W."/>
            <person name="Li Z."/>
            <person name="Lu H.C."/>
            <person name="Ye Q.L."/>
            <person name="Zhang D."/>
            <person name="Wang J.Y."/>
            <person name="Li Y.F."/>
            <person name="Zhong Z.M."/>
            <person name="Liu X."/>
            <person name="Yu X."/>
            <person name="Liu D.K."/>
            <person name="Tu X.D."/>
            <person name="Liu B."/>
            <person name="Hao Y."/>
            <person name="Liao X.Y."/>
            <person name="Jiang Y.T."/>
            <person name="Sun W.H."/>
            <person name="Chen J."/>
            <person name="Chen Y.Q."/>
            <person name="Ai Y."/>
            <person name="Zhai J.W."/>
            <person name="Wu S.S."/>
            <person name="Zhou Z."/>
            <person name="Hsiao Y.Y."/>
            <person name="Wu W.L."/>
            <person name="Chen Y.Y."/>
            <person name="Lin Y.F."/>
            <person name="Hsu J.L."/>
            <person name="Li C.Y."/>
            <person name="Wang Z.W."/>
            <person name="Zhao X."/>
            <person name="Zhong W.Y."/>
            <person name="Ma X.K."/>
            <person name="Ma L."/>
            <person name="Huang J."/>
            <person name="Chen G.Z."/>
            <person name="Huang M.Z."/>
            <person name="Huang L."/>
            <person name="Peng D.H."/>
            <person name="Luo Y.B."/>
            <person name="Zou S.Q."/>
            <person name="Chen S.P."/>
            <person name="Lan S."/>
            <person name="Tsai W.C."/>
            <person name="Van de Peer Y."/>
            <person name="Liu Z.J."/>
        </authorList>
    </citation>
    <scope>NUCLEOTIDE SEQUENCE [LARGE SCALE GENOMIC DNA]</scope>
    <source>
        <strain evidence="2">Lor288</strain>
    </source>
</reference>
<keyword evidence="3" id="KW-1185">Reference proteome</keyword>
<dbReference type="Proteomes" id="UP001412067">
    <property type="component" value="Unassembled WGS sequence"/>
</dbReference>